<evidence type="ECO:0000256" key="8">
    <source>
        <dbReference type="SAM" id="Phobius"/>
    </source>
</evidence>
<dbReference type="PANTHER" id="PTHR20855">
    <property type="entry name" value="ADIPOR/PROGESTIN RECEPTOR-RELATED"/>
    <property type="match status" value="1"/>
</dbReference>
<dbReference type="Pfam" id="PF03006">
    <property type="entry name" value="HlyIII"/>
    <property type="match status" value="1"/>
</dbReference>
<dbReference type="GO" id="GO:0005886">
    <property type="term" value="C:plasma membrane"/>
    <property type="evidence" value="ECO:0007669"/>
    <property type="project" value="UniProtKB-SubCell"/>
</dbReference>
<organism evidence="9 10">
    <name type="scientific">Psychroflexus gondwanensis ACAM 44</name>
    <dbReference type="NCBI Taxonomy" id="1189619"/>
    <lineage>
        <taxon>Bacteria</taxon>
        <taxon>Pseudomonadati</taxon>
        <taxon>Bacteroidota</taxon>
        <taxon>Flavobacteriia</taxon>
        <taxon>Flavobacteriales</taxon>
        <taxon>Flavobacteriaceae</taxon>
        <taxon>Psychroflexus</taxon>
    </lineage>
</organism>
<feature type="transmembrane region" description="Helical" evidence="8">
    <location>
        <begin position="185"/>
        <end position="205"/>
    </location>
</feature>
<dbReference type="InterPro" id="IPR005744">
    <property type="entry name" value="Hy-lIII"/>
</dbReference>
<dbReference type="Proteomes" id="UP000012317">
    <property type="component" value="Unassembled WGS sequence"/>
</dbReference>
<dbReference type="EMBL" id="APLF01000003">
    <property type="protein sequence ID" value="EMY82255.1"/>
    <property type="molecule type" value="Genomic_DNA"/>
</dbReference>
<comment type="caution">
    <text evidence="9">The sequence shown here is derived from an EMBL/GenBank/DDBJ whole genome shotgun (WGS) entry which is preliminary data.</text>
</comment>
<reference evidence="9 10" key="1">
    <citation type="journal article" date="2014" name="Genome Biol. Evol.">
        <title>Extensive gene acquisition in the extremely psychrophilic bacterial species Psychroflexus torquis and the link to sea-ice ecosystem specialism.</title>
        <authorList>
            <person name="Feng S."/>
            <person name="Powell S.M."/>
            <person name="Wilson R."/>
            <person name="Bowman J.P."/>
        </authorList>
    </citation>
    <scope>NUCLEOTIDE SEQUENCE [LARGE SCALE GENOMIC DNA]</scope>
    <source>
        <strain evidence="9 10">ACAM 44</strain>
    </source>
</reference>
<sequence>MDHDLLRFVFSYSVFRLLLQYQSPVYLMEYQQTQKEEFWNTLSHAFGFVLALFGVWLLWSSIDFHNDKLLLGLSLYSASLVLLYAASTLYHYTTRIRLKHKLRVLDHISIYFLIAGTYSPIVLTVLEDSNGTLLFYLVWSIAALGVILKLFFTGRFEKISLLLYLVMGWLIALDGFALFEKFSSVELAMLIAGGLFYSVGIYFYVKQSMLYNHVIWHIFVLLGSFFHYLMIYFSIA</sequence>
<evidence type="ECO:0000313" key="10">
    <source>
        <dbReference type="Proteomes" id="UP000012317"/>
    </source>
</evidence>
<keyword evidence="4 8" id="KW-0812">Transmembrane</keyword>
<keyword evidence="6 8" id="KW-0472">Membrane</keyword>
<proteinExistence type="inferred from homology"/>
<feature type="binding site" evidence="7">
    <location>
        <position position="91"/>
    </location>
    <ligand>
        <name>Zn(2+)</name>
        <dbReference type="ChEBI" id="CHEBI:29105"/>
    </ligand>
</feature>
<feature type="transmembrane region" description="Helical" evidence="8">
    <location>
        <begin position="159"/>
        <end position="179"/>
    </location>
</feature>
<dbReference type="InterPro" id="IPR004254">
    <property type="entry name" value="AdipoR/HlyIII-related"/>
</dbReference>
<gene>
    <name evidence="9" type="ORF">pgond44_03423</name>
</gene>
<feature type="transmembrane region" description="Helical" evidence="8">
    <location>
        <begin position="71"/>
        <end position="92"/>
    </location>
</feature>
<evidence type="ECO:0000256" key="7">
    <source>
        <dbReference type="PIRSR" id="PIRSR604254-1"/>
    </source>
</evidence>
<feature type="binding site" evidence="7">
    <location>
        <position position="213"/>
    </location>
    <ligand>
        <name>Zn(2+)</name>
        <dbReference type="ChEBI" id="CHEBI:29105"/>
    </ligand>
</feature>
<evidence type="ECO:0000256" key="4">
    <source>
        <dbReference type="ARBA" id="ARBA00022692"/>
    </source>
</evidence>
<dbReference type="AlphaFoldDB" id="N1WTA4"/>
<keyword evidence="3" id="KW-1003">Cell membrane</keyword>
<dbReference type="PANTHER" id="PTHR20855:SF3">
    <property type="entry name" value="LD03007P"/>
    <property type="match status" value="1"/>
</dbReference>
<dbReference type="GO" id="GO:0140911">
    <property type="term" value="F:pore-forming activity"/>
    <property type="evidence" value="ECO:0007669"/>
    <property type="project" value="InterPro"/>
</dbReference>
<dbReference type="GO" id="GO:0046872">
    <property type="term" value="F:metal ion binding"/>
    <property type="evidence" value="ECO:0007669"/>
    <property type="project" value="UniProtKB-KW"/>
</dbReference>
<evidence type="ECO:0000313" key="9">
    <source>
        <dbReference type="EMBL" id="EMY82255.1"/>
    </source>
</evidence>
<feature type="binding site" evidence="7">
    <location>
        <position position="217"/>
    </location>
    <ligand>
        <name>Zn(2+)</name>
        <dbReference type="ChEBI" id="CHEBI:29105"/>
    </ligand>
</feature>
<keyword evidence="10" id="KW-1185">Reference proteome</keyword>
<keyword evidence="7" id="KW-0479">Metal-binding</keyword>
<feature type="transmembrane region" description="Helical" evidence="8">
    <location>
        <begin position="39"/>
        <end position="59"/>
    </location>
</feature>
<evidence type="ECO:0000256" key="5">
    <source>
        <dbReference type="ARBA" id="ARBA00022989"/>
    </source>
</evidence>
<dbReference type="NCBIfam" id="TIGR01065">
    <property type="entry name" value="hlyIII"/>
    <property type="match status" value="1"/>
</dbReference>
<name>N1WTA4_9FLAO</name>
<evidence type="ECO:0000256" key="3">
    <source>
        <dbReference type="ARBA" id="ARBA00022475"/>
    </source>
</evidence>
<keyword evidence="5 8" id="KW-1133">Transmembrane helix</keyword>
<keyword evidence="7" id="KW-0862">Zinc</keyword>
<dbReference type="PATRIC" id="fig|1189619.4.peg.722"/>
<protein>
    <submittedName>
        <fullName evidence="9">Hemolysin III-like membrane channel protein</fullName>
    </submittedName>
</protein>
<accession>N1WTA4</accession>
<feature type="transmembrane region" description="Helical" evidence="8">
    <location>
        <begin position="104"/>
        <end position="121"/>
    </location>
</feature>
<evidence type="ECO:0000256" key="2">
    <source>
        <dbReference type="ARBA" id="ARBA00008488"/>
    </source>
</evidence>
<evidence type="ECO:0000256" key="6">
    <source>
        <dbReference type="ARBA" id="ARBA00023136"/>
    </source>
</evidence>
<evidence type="ECO:0000256" key="1">
    <source>
        <dbReference type="ARBA" id="ARBA00004651"/>
    </source>
</evidence>
<feature type="transmembrane region" description="Helical" evidence="8">
    <location>
        <begin position="214"/>
        <end position="235"/>
    </location>
</feature>
<comment type="subcellular location">
    <subcellularLocation>
        <location evidence="1">Cell membrane</location>
        <topology evidence="1">Multi-pass membrane protein</topology>
    </subcellularLocation>
</comment>
<feature type="transmembrane region" description="Helical" evidence="8">
    <location>
        <begin position="133"/>
        <end position="152"/>
    </location>
</feature>
<dbReference type="eggNOG" id="COG1272">
    <property type="taxonomic scope" value="Bacteria"/>
</dbReference>
<dbReference type="STRING" id="1189619.pgond44_03423"/>
<comment type="similarity">
    <text evidence="2">Belongs to the UPF0073 (Hly-III) family.</text>
</comment>